<dbReference type="GO" id="GO:0000981">
    <property type="term" value="F:DNA-binding transcription factor activity, RNA polymerase II-specific"/>
    <property type="evidence" value="ECO:0007669"/>
    <property type="project" value="InterPro"/>
</dbReference>
<name>A0AAN7UJ80_9PEZI</name>
<sequence>MVEKAMTEDFSVRCDGKKPSCKNCCEKNIKPCIYAIRESSPDDESLSPEDVQRAQMQGEWYAQQEPLSSWPIRTSGQVPPYISGQGMQRLQLRNYTYHAAAINAPRPSMGPPGYIPGQSSAAARAGYAAVPLMLADHTAINAQRSMGPPNFIPPQRSTAARAGHTEVPLLVVEDDGDPGWAAWVERYCASSDPGTDDTRATTRRRLA</sequence>
<protein>
    <recommendedName>
        <fullName evidence="4">Zn(2)-C6 fungal-type domain-containing protein</fullName>
    </recommendedName>
</protein>
<evidence type="ECO:0000313" key="2">
    <source>
        <dbReference type="EMBL" id="KAK5626879.1"/>
    </source>
</evidence>
<reference evidence="2 3" key="1">
    <citation type="submission" date="2023-10" db="EMBL/GenBank/DDBJ databases">
        <title>Draft genome sequence of Xylaria bambusicola isolate GMP-LS, the root and basal stem rot pathogen of sugarcane in Indonesia.</title>
        <authorList>
            <person name="Selvaraj P."/>
            <person name="Muralishankar V."/>
            <person name="Muruganantham S."/>
            <person name="Sp S."/>
            <person name="Haryani S."/>
            <person name="Lau K.J.X."/>
            <person name="Naqvi N.I."/>
        </authorList>
    </citation>
    <scope>NUCLEOTIDE SEQUENCE [LARGE SCALE GENOMIC DNA]</scope>
    <source>
        <strain evidence="2">GMP-LS</strain>
    </source>
</reference>
<dbReference type="InterPro" id="IPR001138">
    <property type="entry name" value="Zn2Cys6_DnaBD"/>
</dbReference>
<gene>
    <name evidence="2" type="ORF">RRF57_002594</name>
</gene>
<keyword evidence="3" id="KW-1185">Reference proteome</keyword>
<accession>A0AAN7UJ80</accession>
<dbReference type="CDD" id="cd00067">
    <property type="entry name" value="GAL4"/>
    <property type="match status" value="1"/>
</dbReference>
<keyword evidence="1" id="KW-0539">Nucleus</keyword>
<evidence type="ECO:0000256" key="1">
    <source>
        <dbReference type="ARBA" id="ARBA00023242"/>
    </source>
</evidence>
<dbReference type="Proteomes" id="UP001305414">
    <property type="component" value="Unassembled WGS sequence"/>
</dbReference>
<evidence type="ECO:0000313" key="3">
    <source>
        <dbReference type="Proteomes" id="UP001305414"/>
    </source>
</evidence>
<proteinExistence type="predicted"/>
<comment type="caution">
    <text evidence="2">The sequence shown here is derived from an EMBL/GenBank/DDBJ whole genome shotgun (WGS) entry which is preliminary data.</text>
</comment>
<organism evidence="2 3">
    <name type="scientific">Xylaria bambusicola</name>
    <dbReference type="NCBI Taxonomy" id="326684"/>
    <lineage>
        <taxon>Eukaryota</taxon>
        <taxon>Fungi</taxon>
        <taxon>Dikarya</taxon>
        <taxon>Ascomycota</taxon>
        <taxon>Pezizomycotina</taxon>
        <taxon>Sordariomycetes</taxon>
        <taxon>Xylariomycetidae</taxon>
        <taxon>Xylariales</taxon>
        <taxon>Xylariaceae</taxon>
        <taxon>Xylaria</taxon>
    </lineage>
</organism>
<evidence type="ECO:0008006" key="4">
    <source>
        <dbReference type="Google" id="ProtNLM"/>
    </source>
</evidence>
<dbReference type="AlphaFoldDB" id="A0AAN7UJ80"/>
<dbReference type="GO" id="GO:0008270">
    <property type="term" value="F:zinc ion binding"/>
    <property type="evidence" value="ECO:0007669"/>
    <property type="project" value="InterPro"/>
</dbReference>
<dbReference type="EMBL" id="JAWHQM010000004">
    <property type="protein sequence ID" value="KAK5626879.1"/>
    <property type="molecule type" value="Genomic_DNA"/>
</dbReference>